<dbReference type="OrthoDB" id="9802304at2"/>
<dbReference type="Gene3D" id="3.30.980.10">
    <property type="entry name" value="Threonyl-trna Synthetase, Chain A, domain 2"/>
    <property type="match status" value="1"/>
</dbReference>
<dbReference type="SUPFAM" id="SSF52954">
    <property type="entry name" value="Class II aaRS ABD-related"/>
    <property type="match status" value="1"/>
</dbReference>
<evidence type="ECO:0000259" key="16">
    <source>
        <dbReference type="PROSITE" id="PS51880"/>
    </source>
</evidence>
<dbReference type="InterPro" id="IPR002314">
    <property type="entry name" value="aa-tRNA-synt_IIb"/>
</dbReference>
<dbReference type="CDD" id="cd00860">
    <property type="entry name" value="ThrRS_anticodon"/>
    <property type="match status" value="1"/>
</dbReference>
<evidence type="ECO:0000256" key="7">
    <source>
        <dbReference type="ARBA" id="ARBA00022741"/>
    </source>
</evidence>
<sequence length="639" mass="73045">MNIVLADGSQRVLDEGSSVLDAAKNISLGLAKKAVAGEVNGKAVDLGYILSEGDKVKIITETDAEGLEILRHSTAHLMAQAVQRVYPKVKVTIGPVIKDGFFYDFDTGDMKFTPEDLEKIEKEMAKIAAEKITVRRKVLTKEEAKKVFSDMGENYKIELIDAIEDPTVSLYEQGDFMDLCRGPHIDNTSRIKHYKLLSVAGAYWRGDEKNPQLQRIYGTSWFKKDELDAYLNMLEEAKKRDHRKLGRELKLFMVEDDIGAGFPIYLPKGGRLRAILEEYERQEHFKRGYEVVYGPAILKSDMWKRSGHYDNYGDNMYFTKIDDVEFGIKPMNCVNHIMVYKSELRSYRDLPLKLFELGTVHRHEKSGVLHGLMRVRAFTQDDAHVFCTPEQLNGEIVKIIDFVTDVMNVFGFEFEIEVSTKPEKYIGSDENWEKATAALFEALKIKELPYQINEGDGAFYGPKIDIKLKDAIGRFWQCATIQADFNLPERFELSYIGEDGQKHRPIMLHRVILGSVDRFIGVLTEHFAGNFPVWITPVQVRVMNITDDSLEMCKKVEAALRAEGFRVEGDYRNEKINLKIREAQLEKIPHMVILGKNEVENGTLTVRLRDGENKNNLDLSAYISVLRGLDVSKSLELWR</sequence>
<evidence type="ECO:0000313" key="17">
    <source>
        <dbReference type="EMBL" id="QAR33851.1"/>
    </source>
</evidence>
<dbReference type="Pfam" id="PF03129">
    <property type="entry name" value="HGTP_anticodon"/>
    <property type="match status" value="1"/>
</dbReference>
<keyword evidence="8 14" id="KW-0862">Zinc</keyword>
<dbReference type="SUPFAM" id="SSF55681">
    <property type="entry name" value="Class II aaRS and biotin synthetases"/>
    <property type="match status" value="1"/>
</dbReference>
<evidence type="ECO:0000256" key="4">
    <source>
        <dbReference type="ARBA" id="ARBA00022555"/>
    </source>
</evidence>
<dbReference type="InterPro" id="IPR004154">
    <property type="entry name" value="Anticodon-bd"/>
</dbReference>
<evidence type="ECO:0000256" key="11">
    <source>
        <dbReference type="ARBA" id="ARBA00022917"/>
    </source>
</evidence>
<protein>
    <recommendedName>
        <fullName evidence="14">Threonine--tRNA ligase</fullName>
        <ecNumber evidence="14">6.1.1.3</ecNumber>
    </recommendedName>
    <alternativeName>
        <fullName evidence="14">Threonyl-tRNA synthetase</fullName>
        <shortName evidence="14">ThrRS</shortName>
    </alternativeName>
</protein>
<dbReference type="InterPro" id="IPR006195">
    <property type="entry name" value="aa-tRNA-synth_II"/>
</dbReference>
<evidence type="ECO:0000256" key="1">
    <source>
        <dbReference type="ARBA" id="ARBA00004496"/>
    </source>
</evidence>
<accession>A0A3R5Z080</accession>
<comment type="cofactor">
    <cofactor evidence="14">
        <name>Zn(2+)</name>
        <dbReference type="ChEBI" id="CHEBI:29105"/>
    </cofactor>
    <text evidence="14">Binds 1 zinc ion per subunit.</text>
</comment>
<dbReference type="InterPro" id="IPR045864">
    <property type="entry name" value="aa-tRNA-synth_II/BPL/LPL"/>
</dbReference>
<dbReference type="InterPro" id="IPR036621">
    <property type="entry name" value="Anticodon-bd_dom_sf"/>
</dbReference>
<dbReference type="EC" id="6.1.1.3" evidence="14"/>
<dbReference type="GO" id="GO:0005829">
    <property type="term" value="C:cytosol"/>
    <property type="evidence" value="ECO:0007669"/>
    <property type="project" value="TreeGrafter"/>
</dbReference>
<dbReference type="FunFam" id="3.40.50.800:FF:000001">
    <property type="entry name" value="Threonine--tRNA ligase"/>
    <property type="match status" value="1"/>
</dbReference>
<dbReference type="FunFam" id="3.30.980.10:FF:000005">
    <property type="entry name" value="Threonyl-tRNA synthetase, mitochondrial"/>
    <property type="match status" value="1"/>
</dbReference>
<evidence type="ECO:0000256" key="6">
    <source>
        <dbReference type="ARBA" id="ARBA00022723"/>
    </source>
</evidence>
<dbReference type="InterPro" id="IPR002320">
    <property type="entry name" value="Thr-tRNA-ligase_IIa"/>
</dbReference>
<feature type="domain" description="TGS" evidence="16">
    <location>
        <begin position="1"/>
        <end position="60"/>
    </location>
</feature>
<dbReference type="InterPro" id="IPR012675">
    <property type="entry name" value="Beta-grasp_dom_sf"/>
</dbReference>
<dbReference type="PANTHER" id="PTHR11451">
    <property type="entry name" value="THREONINE-TRNA LIGASE"/>
    <property type="match status" value="1"/>
</dbReference>
<dbReference type="GO" id="GO:0046872">
    <property type="term" value="F:metal ion binding"/>
    <property type="evidence" value="ECO:0007669"/>
    <property type="project" value="UniProtKB-KW"/>
</dbReference>
<dbReference type="Gene3D" id="3.40.50.800">
    <property type="entry name" value="Anticodon-binding domain"/>
    <property type="match status" value="1"/>
</dbReference>
<keyword evidence="7 14" id="KW-0547">Nucleotide-binding</keyword>
<keyword evidence="6 14" id="KW-0479">Metal-binding</keyword>
<dbReference type="InterPro" id="IPR004095">
    <property type="entry name" value="TGS"/>
</dbReference>
<dbReference type="InterPro" id="IPR018163">
    <property type="entry name" value="Thr/Ala-tRNA-synth_IIc_edit"/>
</dbReference>
<feature type="binding site" evidence="14">
    <location>
        <position position="384"/>
    </location>
    <ligand>
        <name>Zn(2+)</name>
        <dbReference type="ChEBI" id="CHEBI:29105"/>
        <note>catalytic</note>
    </ligand>
</feature>
<evidence type="ECO:0000256" key="5">
    <source>
        <dbReference type="ARBA" id="ARBA00022598"/>
    </source>
</evidence>
<feature type="domain" description="Aminoacyl-transfer RNA synthetases class-II family profile" evidence="15">
    <location>
        <begin position="271"/>
        <end position="532"/>
    </location>
</feature>
<evidence type="ECO:0000256" key="8">
    <source>
        <dbReference type="ARBA" id="ARBA00022833"/>
    </source>
</evidence>
<comment type="similarity">
    <text evidence="2 14">Belongs to the class-II aminoacyl-tRNA synthetase family.</text>
</comment>
<dbReference type="FunFam" id="3.30.54.20:FF:000002">
    <property type="entry name" value="Threonine--tRNA ligase"/>
    <property type="match status" value="1"/>
</dbReference>
<keyword evidence="12 14" id="KW-0030">Aminoacyl-tRNA synthetase</keyword>
<keyword evidence="18" id="KW-1185">Reference proteome</keyword>
<evidence type="ECO:0000259" key="15">
    <source>
        <dbReference type="PROSITE" id="PS50862"/>
    </source>
</evidence>
<dbReference type="KEGG" id="gtl:EP073_10690"/>
<evidence type="ECO:0000256" key="10">
    <source>
        <dbReference type="ARBA" id="ARBA00022884"/>
    </source>
</evidence>
<dbReference type="GO" id="GO:0000049">
    <property type="term" value="F:tRNA binding"/>
    <property type="evidence" value="ECO:0007669"/>
    <property type="project" value="UniProtKB-KW"/>
</dbReference>
<keyword evidence="5 14" id="KW-0436">Ligase</keyword>
<dbReference type="NCBIfam" id="TIGR00418">
    <property type="entry name" value="thrS"/>
    <property type="match status" value="1"/>
</dbReference>
<dbReference type="GO" id="GO:0005524">
    <property type="term" value="F:ATP binding"/>
    <property type="evidence" value="ECO:0007669"/>
    <property type="project" value="UniProtKB-UniRule"/>
</dbReference>
<dbReference type="PROSITE" id="PS51880">
    <property type="entry name" value="TGS"/>
    <property type="match status" value="1"/>
</dbReference>
<dbReference type="Pfam" id="PF02824">
    <property type="entry name" value="TGS"/>
    <property type="match status" value="1"/>
</dbReference>
<dbReference type="GO" id="GO:0004829">
    <property type="term" value="F:threonine-tRNA ligase activity"/>
    <property type="evidence" value="ECO:0007669"/>
    <property type="project" value="UniProtKB-UniRule"/>
</dbReference>
<dbReference type="Pfam" id="PF00587">
    <property type="entry name" value="tRNA-synt_2b"/>
    <property type="match status" value="1"/>
</dbReference>
<evidence type="ECO:0000256" key="2">
    <source>
        <dbReference type="ARBA" id="ARBA00008226"/>
    </source>
</evidence>
<keyword evidence="4 14" id="KW-0820">tRNA-binding</keyword>
<evidence type="ECO:0000256" key="12">
    <source>
        <dbReference type="ARBA" id="ARBA00023146"/>
    </source>
</evidence>
<feature type="binding site" evidence="14">
    <location>
        <position position="509"/>
    </location>
    <ligand>
        <name>Zn(2+)</name>
        <dbReference type="ChEBI" id="CHEBI:29105"/>
        <note>catalytic</note>
    </ligand>
</feature>
<organism evidence="17 18">
    <name type="scientific">Geovibrio thiophilus</name>
    <dbReference type="NCBI Taxonomy" id="139438"/>
    <lineage>
        <taxon>Bacteria</taxon>
        <taxon>Pseudomonadati</taxon>
        <taxon>Deferribacterota</taxon>
        <taxon>Deferribacteres</taxon>
        <taxon>Deferribacterales</taxon>
        <taxon>Geovibrionaceae</taxon>
        <taxon>Geovibrio</taxon>
    </lineage>
</organism>
<dbReference type="Gene3D" id="3.30.54.20">
    <property type="match status" value="1"/>
</dbReference>
<comment type="subcellular location">
    <subcellularLocation>
        <location evidence="1 14">Cytoplasm</location>
    </subcellularLocation>
</comment>
<dbReference type="GO" id="GO:0006435">
    <property type="term" value="P:threonyl-tRNA aminoacylation"/>
    <property type="evidence" value="ECO:0007669"/>
    <property type="project" value="UniProtKB-UniRule"/>
</dbReference>
<dbReference type="SUPFAM" id="SSF55186">
    <property type="entry name" value="ThrRS/AlaRS common domain"/>
    <property type="match status" value="1"/>
</dbReference>
<evidence type="ECO:0000256" key="13">
    <source>
        <dbReference type="ARBA" id="ARBA00049515"/>
    </source>
</evidence>
<comment type="catalytic activity">
    <reaction evidence="13 14">
        <text>tRNA(Thr) + L-threonine + ATP = L-threonyl-tRNA(Thr) + AMP + diphosphate + H(+)</text>
        <dbReference type="Rhea" id="RHEA:24624"/>
        <dbReference type="Rhea" id="RHEA-COMP:9670"/>
        <dbReference type="Rhea" id="RHEA-COMP:9704"/>
        <dbReference type="ChEBI" id="CHEBI:15378"/>
        <dbReference type="ChEBI" id="CHEBI:30616"/>
        <dbReference type="ChEBI" id="CHEBI:33019"/>
        <dbReference type="ChEBI" id="CHEBI:57926"/>
        <dbReference type="ChEBI" id="CHEBI:78442"/>
        <dbReference type="ChEBI" id="CHEBI:78534"/>
        <dbReference type="ChEBI" id="CHEBI:456215"/>
        <dbReference type="EC" id="6.1.1.3"/>
    </reaction>
</comment>
<reference evidence="17 18" key="1">
    <citation type="submission" date="2019-01" db="EMBL/GenBank/DDBJ databases">
        <title>Geovibrio thiophilus DSM 11263, complete genome.</title>
        <authorList>
            <person name="Spring S."/>
            <person name="Bunk B."/>
            <person name="Sproer C."/>
        </authorList>
    </citation>
    <scope>NUCLEOTIDE SEQUENCE [LARGE SCALE GENOMIC DNA]</scope>
    <source>
        <strain evidence="17 18">DSM 11263</strain>
    </source>
</reference>
<evidence type="ECO:0000313" key="18">
    <source>
        <dbReference type="Proteomes" id="UP000287502"/>
    </source>
</evidence>
<dbReference type="AlphaFoldDB" id="A0A3R5Z080"/>
<keyword evidence="11 14" id="KW-0648">Protein biosynthesis</keyword>
<evidence type="ECO:0000256" key="14">
    <source>
        <dbReference type="HAMAP-Rule" id="MF_00184"/>
    </source>
</evidence>
<keyword evidence="10 14" id="KW-0694">RNA-binding</keyword>
<gene>
    <name evidence="14 17" type="primary">thrS</name>
    <name evidence="17" type="ORF">EP073_10690</name>
</gene>
<dbReference type="HAMAP" id="MF_00184">
    <property type="entry name" value="Thr_tRNA_synth"/>
    <property type="match status" value="1"/>
</dbReference>
<dbReference type="SMART" id="SM00863">
    <property type="entry name" value="tRNA_SAD"/>
    <property type="match status" value="1"/>
</dbReference>
<dbReference type="PANTHER" id="PTHR11451:SF44">
    <property type="entry name" value="THREONINE--TRNA LIGASE, CHLOROPLASTIC_MITOCHONDRIAL 2"/>
    <property type="match status" value="1"/>
</dbReference>
<dbReference type="Gene3D" id="3.30.930.10">
    <property type="entry name" value="Bira Bifunctional Protein, Domain 2"/>
    <property type="match status" value="1"/>
</dbReference>
<dbReference type="EMBL" id="CP035108">
    <property type="protein sequence ID" value="QAR33851.1"/>
    <property type="molecule type" value="Genomic_DNA"/>
</dbReference>
<dbReference type="RefSeq" id="WP_128467136.1">
    <property type="nucleotide sequence ID" value="NZ_CP035108.1"/>
</dbReference>
<feature type="binding site" evidence="14">
    <location>
        <position position="333"/>
    </location>
    <ligand>
        <name>Zn(2+)</name>
        <dbReference type="ChEBI" id="CHEBI:29105"/>
        <note>catalytic</note>
    </ligand>
</feature>
<dbReference type="PRINTS" id="PR01047">
    <property type="entry name" value="TRNASYNTHTHR"/>
</dbReference>
<dbReference type="PROSITE" id="PS50862">
    <property type="entry name" value="AA_TRNA_LIGASE_II"/>
    <property type="match status" value="1"/>
</dbReference>
<proteinExistence type="inferred from homology"/>
<name>A0A3R5Z080_9BACT</name>
<dbReference type="InterPro" id="IPR012676">
    <property type="entry name" value="TGS-like"/>
</dbReference>
<dbReference type="CDD" id="cd01667">
    <property type="entry name" value="TGS_ThrRS"/>
    <property type="match status" value="1"/>
</dbReference>
<dbReference type="Gene3D" id="3.10.20.30">
    <property type="match status" value="1"/>
</dbReference>
<feature type="region of interest" description="Catalytic" evidence="14">
    <location>
        <begin position="241"/>
        <end position="532"/>
    </location>
</feature>
<evidence type="ECO:0000256" key="9">
    <source>
        <dbReference type="ARBA" id="ARBA00022840"/>
    </source>
</evidence>
<dbReference type="Proteomes" id="UP000287502">
    <property type="component" value="Chromosome"/>
</dbReference>
<dbReference type="InterPro" id="IPR047246">
    <property type="entry name" value="ThrRS_anticodon"/>
</dbReference>
<dbReference type="SUPFAM" id="SSF81271">
    <property type="entry name" value="TGS-like"/>
    <property type="match status" value="1"/>
</dbReference>
<dbReference type="Pfam" id="PF07973">
    <property type="entry name" value="tRNA_SAD"/>
    <property type="match status" value="1"/>
</dbReference>
<keyword evidence="3 14" id="KW-0963">Cytoplasm</keyword>
<dbReference type="InterPro" id="IPR033728">
    <property type="entry name" value="ThrRS_core"/>
</dbReference>
<dbReference type="CDD" id="cd00771">
    <property type="entry name" value="ThrRS_core"/>
    <property type="match status" value="1"/>
</dbReference>
<comment type="subunit">
    <text evidence="14">Homodimer.</text>
</comment>
<evidence type="ECO:0000256" key="3">
    <source>
        <dbReference type="ARBA" id="ARBA00022490"/>
    </source>
</evidence>
<keyword evidence="9 14" id="KW-0067">ATP-binding</keyword>
<dbReference type="InterPro" id="IPR012947">
    <property type="entry name" value="tRNA_SAD"/>
</dbReference>
<dbReference type="FunFam" id="3.30.930.10:FF:000019">
    <property type="entry name" value="Threonine--tRNA ligase"/>
    <property type="match status" value="1"/>
</dbReference>